<feature type="transmembrane region" description="Helical" evidence="2">
    <location>
        <begin position="12"/>
        <end position="29"/>
    </location>
</feature>
<dbReference type="AlphaFoldDB" id="A0A381TCQ0"/>
<dbReference type="EMBL" id="UINC01004380">
    <property type="protein sequence ID" value="SVA13900.1"/>
    <property type="molecule type" value="Genomic_DNA"/>
</dbReference>
<keyword evidence="2" id="KW-0812">Transmembrane</keyword>
<sequence>MDLKKIFNKQNFGIVIGLLGTGIGAYGGMPPPPQTFIKLVNKYKFLQWFLVYVLIWQGAGGYDEKISFMGTIIIYAIYKLIRHAERWWDLRYKLGLDKYTRKQKQAMKAAKKAAKKAEEEEEEESDKKGSFGKSVESQLEKAEEQEEKDQKTRDSSLFGKIFV</sequence>
<gene>
    <name evidence="3" type="ORF">METZ01_LOCUS66754</name>
</gene>
<organism evidence="3">
    <name type="scientific">marine metagenome</name>
    <dbReference type="NCBI Taxonomy" id="408172"/>
    <lineage>
        <taxon>unclassified sequences</taxon>
        <taxon>metagenomes</taxon>
        <taxon>ecological metagenomes</taxon>
    </lineage>
</organism>
<reference evidence="3" key="1">
    <citation type="submission" date="2018-05" db="EMBL/GenBank/DDBJ databases">
        <authorList>
            <person name="Lanie J.A."/>
            <person name="Ng W.-L."/>
            <person name="Kazmierczak K.M."/>
            <person name="Andrzejewski T.M."/>
            <person name="Davidsen T.M."/>
            <person name="Wayne K.J."/>
            <person name="Tettelin H."/>
            <person name="Glass J.I."/>
            <person name="Rusch D."/>
            <person name="Podicherti R."/>
            <person name="Tsui H.-C.T."/>
            <person name="Winkler M.E."/>
        </authorList>
    </citation>
    <scope>NUCLEOTIDE SEQUENCE</scope>
</reference>
<accession>A0A381TCQ0</accession>
<feature type="region of interest" description="Disordered" evidence="1">
    <location>
        <begin position="110"/>
        <end position="163"/>
    </location>
</feature>
<protein>
    <submittedName>
        <fullName evidence="3">Uncharacterized protein</fullName>
    </submittedName>
</protein>
<keyword evidence="2" id="KW-1133">Transmembrane helix</keyword>
<feature type="compositionally biased region" description="Basic and acidic residues" evidence="1">
    <location>
        <begin position="138"/>
        <end position="154"/>
    </location>
</feature>
<keyword evidence="2" id="KW-0472">Membrane</keyword>
<evidence type="ECO:0000256" key="1">
    <source>
        <dbReference type="SAM" id="MobiDB-lite"/>
    </source>
</evidence>
<evidence type="ECO:0000256" key="2">
    <source>
        <dbReference type="SAM" id="Phobius"/>
    </source>
</evidence>
<evidence type="ECO:0000313" key="3">
    <source>
        <dbReference type="EMBL" id="SVA13900.1"/>
    </source>
</evidence>
<feature type="transmembrane region" description="Helical" evidence="2">
    <location>
        <begin position="49"/>
        <end position="78"/>
    </location>
</feature>
<name>A0A381TCQ0_9ZZZZ</name>
<proteinExistence type="predicted"/>